<sequence length="165" mass="19162">MKGRSIAVILFLPFQKGRMVLANKDQEINVLEKVIPFAGHEKILYFYNRTMLDPNMTFEQCGIRNLESILATTNINNTGIIQRILNISEKRKVLFKKSNEIDHLRSLRMEKMELKNSKKCLRQMYLLKQFEDYFSSTQGQGSSGNCCVDYETPQQPSEEPLPAFF</sequence>
<organism evidence="1 2">
    <name type="scientific">Tritrichomonas foetus</name>
    <dbReference type="NCBI Taxonomy" id="1144522"/>
    <lineage>
        <taxon>Eukaryota</taxon>
        <taxon>Metamonada</taxon>
        <taxon>Parabasalia</taxon>
        <taxon>Tritrichomonadida</taxon>
        <taxon>Tritrichomonadidae</taxon>
        <taxon>Tritrichomonas</taxon>
    </lineage>
</organism>
<reference evidence="1" key="1">
    <citation type="submission" date="2016-10" db="EMBL/GenBank/DDBJ databases">
        <authorList>
            <person name="Benchimol M."/>
            <person name="Almeida L.G."/>
            <person name="Vasconcelos A.T."/>
            <person name="Perreira-Neves A."/>
            <person name="Rosa I.A."/>
            <person name="Tasca T."/>
            <person name="Bogo M.R."/>
            <person name="de Souza W."/>
        </authorList>
    </citation>
    <scope>NUCLEOTIDE SEQUENCE [LARGE SCALE GENOMIC DNA]</scope>
    <source>
        <strain evidence="1">K</strain>
    </source>
</reference>
<proteinExistence type="predicted"/>
<keyword evidence="2" id="KW-1185">Reference proteome</keyword>
<comment type="caution">
    <text evidence="1">The sequence shown here is derived from an EMBL/GenBank/DDBJ whole genome shotgun (WGS) entry which is preliminary data.</text>
</comment>
<accession>A0A1J4KCD0</accession>
<dbReference type="GeneID" id="94826739"/>
<gene>
    <name evidence="1" type="ORF">TRFO_04660</name>
</gene>
<dbReference type="EMBL" id="MLAK01000649">
    <property type="protein sequence ID" value="OHT09081.1"/>
    <property type="molecule type" value="Genomic_DNA"/>
</dbReference>
<dbReference type="RefSeq" id="XP_068362217.1">
    <property type="nucleotide sequence ID" value="XM_068492035.1"/>
</dbReference>
<name>A0A1J4KCD0_9EUKA</name>
<dbReference type="VEuPathDB" id="TrichDB:TRFO_04660"/>
<evidence type="ECO:0000313" key="1">
    <source>
        <dbReference type="EMBL" id="OHT09081.1"/>
    </source>
</evidence>
<protein>
    <recommendedName>
        <fullName evidence="3">Ubiquitin-like domain-containing protein</fullName>
    </recommendedName>
</protein>
<evidence type="ECO:0008006" key="3">
    <source>
        <dbReference type="Google" id="ProtNLM"/>
    </source>
</evidence>
<dbReference type="Proteomes" id="UP000179807">
    <property type="component" value="Unassembled WGS sequence"/>
</dbReference>
<evidence type="ECO:0000313" key="2">
    <source>
        <dbReference type="Proteomes" id="UP000179807"/>
    </source>
</evidence>
<dbReference type="AlphaFoldDB" id="A0A1J4KCD0"/>